<name>A0A6M2D9Z2_RHIMP</name>
<proteinExistence type="predicted"/>
<dbReference type="AlphaFoldDB" id="A0A6M2D9Z2"/>
<dbReference type="EMBL" id="GHWJ01010159">
    <property type="protein sequence ID" value="NOV42896.1"/>
    <property type="molecule type" value="Transcribed_RNA"/>
</dbReference>
<sequence>MFYPLAQQVLLQFIFVALIFSCWQRSYSVFFFFSCSFYGWCMKIHACCKGQHSHIPATMLRNHPSPFPWCLTQQALYCKMRVSIYSKNISRTRVMNRR</sequence>
<reference evidence="1" key="1">
    <citation type="submission" date="2019-09" db="EMBL/GenBank/DDBJ databases">
        <title>Organ-specific transcriptomic study of the physiology of the cattle tick, Rhipicephalus microplus.</title>
        <authorList>
            <person name="Tirloni L."/>
            <person name="Braz G."/>
            <person name="Gandara A.C.P."/>
            <person name="Sabadin G.A."/>
            <person name="da Silva R.M."/>
            <person name="Guizzo M.G."/>
            <person name="Machado J.A."/>
            <person name="Costa E.P."/>
            <person name="Gomes H.F."/>
            <person name="Moraes J."/>
            <person name="Mota M.B.S."/>
            <person name="Mesquita R.D."/>
            <person name="Alvarenga P.H."/>
            <person name="Alves F."/>
            <person name="Seixas A."/>
            <person name="da Fonseca R.N."/>
            <person name="Fogaca A."/>
            <person name="Logullo C."/>
            <person name="Tanaka A."/>
            <person name="Daffre S."/>
            <person name="Termignoni C."/>
            <person name="Vaz I.S.Jr."/>
            <person name="Oliveira P.L."/>
            <person name="Ribeiro J.M."/>
        </authorList>
    </citation>
    <scope>NUCLEOTIDE SEQUENCE</scope>
    <source>
        <strain evidence="1">Porto Alegre</strain>
    </source>
</reference>
<accession>A0A6M2D9Z2</accession>
<evidence type="ECO:0000313" key="1">
    <source>
        <dbReference type="EMBL" id="NOV42896.1"/>
    </source>
</evidence>
<organism evidence="1">
    <name type="scientific">Rhipicephalus microplus</name>
    <name type="common">Cattle tick</name>
    <name type="synonym">Boophilus microplus</name>
    <dbReference type="NCBI Taxonomy" id="6941"/>
    <lineage>
        <taxon>Eukaryota</taxon>
        <taxon>Metazoa</taxon>
        <taxon>Ecdysozoa</taxon>
        <taxon>Arthropoda</taxon>
        <taxon>Chelicerata</taxon>
        <taxon>Arachnida</taxon>
        <taxon>Acari</taxon>
        <taxon>Parasitiformes</taxon>
        <taxon>Ixodida</taxon>
        <taxon>Ixodoidea</taxon>
        <taxon>Ixodidae</taxon>
        <taxon>Rhipicephalinae</taxon>
        <taxon>Rhipicephalus</taxon>
        <taxon>Boophilus</taxon>
    </lineage>
</organism>
<protein>
    <submittedName>
        <fullName evidence="1">Putative secreted protein ovary overexpressed</fullName>
    </submittedName>
</protein>